<dbReference type="GO" id="GO:0016887">
    <property type="term" value="F:ATP hydrolysis activity"/>
    <property type="evidence" value="ECO:0007669"/>
    <property type="project" value="InterPro"/>
</dbReference>
<dbReference type="PANTHER" id="PTHR24223">
    <property type="entry name" value="ATP-BINDING CASSETTE SUB-FAMILY C"/>
    <property type="match status" value="1"/>
</dbReference>
<reference evidence="11" key="1">
    <citation type="submission" date="2021-11" db="EMBL/GenBank/DDBJ databases">
        <authorList>
            <person name="Schell T."/>
        </authorList>
    </citation>
    <scope>NUCLEOTIDE SEQUENCE</scope>
    <source>
        <strain evidence="11">M5</strain>
    </source>
</reference>
<dbReference type="InterPro" id="IPR036640">
    <property type="entry name" value="ABC1_TM_sf"/>
</dbReference>
<dbReference type="Pfam" id="PF00664">
    <property type="entry name" value="ABC_membrane"/>
    <property type="match status" value="1"/>
</dbReference>
<feature type="domain" description="ABC transporter" evidence="9">
    <location>
        <begin position="67"/>
        <end position="277"/>
    </location>
</feature>
<dbReference type="InterPro" id="IPR027417">
    <property type="entry name" value="P-loop_NTPase"/>
</dbReference>
<proteinExistence type="predicted"/>
<dbReference type="PANTHER" id="PTHR24223:SF447">
    <property type="entry name" value="MULTIDRUG RESISTANCE-ASSOCIATED PROTEIN 5"/>
    <property type="match status" value="1"/>
</dbReference>
<keyword evidence="3 8" id="KW-0812">Transmembrane</keyword>
<evidence type="ECO:0000256" key="7">
    <source>
        <dbReference type="ARBA" id="ARBA00023136"/>
    </source>
</evidence>
<dbReference type="SMART" id="SM00382">
    <property type="entry name" value="AAA"/>
    <property type="match status" value="1"/>
</dbReference>
<evidence type="ECO:0000259" key="9">
    <source>
        <dbReference type="PROSITE" id="PS50893"/>
    </source>
</evidence>
<keyword evidence="6 8" id="KW-1133">Transmembrane helix</keyword>
<accession>A0A8J2S204</accession>
<name>A0A8J2S204_9CRUS</name>
<keyword evidence="12" id="KW-1185">Reference proteome</keyword>
<keyword evidence="2" id="KW-0813">Transport</keyword>
<comment type="subcellular location">
    <subcellularLocation>
        <location evidence="1">Membrane</location>
    </subcellularLocation>
</comment>
<evidence type="ECO:0000256" key="1">
    <source>
        <dbReference type="ARBA" id="ARBA00004370"/>
    </source>
</evidence>
<dbReference type="SUPFAM" id="SSF52540">
    <property type="entry name" value="P-loop containing nucleoside triphosphate hydrolases"/>
    <property type="match status" value="1"/>
</dbReference>
<dbReference type="SUPFAM" id="SSF90123">
    <property type="entry name" value="ABC transporter transmembrane region"/>
    <property type="match status" value="1"/>
</dbReference>
<evidence type="ECO:0000256" key="3">
    <source>
        <dbReference type="ARBA" id="ARBA00022692"/>
    </source>
</evidence>
<evidence type="ECO:0000313" key="12">
    <source>
        <dbReference type="Proteomes" id="UP000789390"/>
    </source>
</evidence>
<evidence type="ECO:0000256" key="6">
    <source>
        <dbReference type="ARBA" id="ARBA00022989"/>
    </source>
</evidence>
<evidence type="ECO:0000256" key="4">
    <source>
        <dbReference type="ARBA" id="ARBA00022741"/>
    </source>
</evidence>
<dbReference type="InterPro" id="IPR011527">
    <property type="entry name" value="ABC1_TM_dom"/>
</dbReference>
<protein>
    <recommendedName>
        <fullName evidence="13">ABC transmembrane type-1 domain-containing protein</fullName>
    </recommendedName>
</protein>
<feature type="transmembrane region" description="Helical" evidence="8">
    <location>
        <begin position="494"/>
        <end position="525"/>
    </location>
</feature>
<keyword evidence="7 8" id="KW-0472">Membrane</keyword>
<evidence type="ECO:0000256" key="2">
    <source>
        <dbReference type="ARBA" id="ARBA00022448"/>
    </source>
</evidence>
<keyword evidence="4" id="KW-0547">Nucleotide-binding</keyword>
<feature type="domain" description="ABC transmembrane type-1" evidence="10">
    <location>
        <begin position="358"/>
        <end position="558"/>
    </location>
</feature>
<dbReference type="InterPro" id="IPR050173">
    <property type="entry name" value="ABC_transporter_C-like"/>
</dbReference>
<dbReference type="GO" id="GO:0140359">
    <property type="term" value="F:ABC-type transporter activity"/>
    <property type="evidence" value="ECO:0007669"/>
    <property type="project" value="InterPro"/>
</dbReference>
<gene>
    <name evidence="11" type="ORF">DGAL_LOCUS17221</name>
</gene>
<comment type="caution">
    <text evidence="11">The sequence shown here is derived from an EMBL/GenBank/DDBJ whole genome shotgun (WGS) entry which is preliminary data.</text>
</comment>
<evidence type="ECO:0008006" key="13">
    <source>
        <dbReference type="Google" id="ProtNLM"/>
    </source>
</evidence>
<evidence type="ECO:0000256" key="5">
    <source>
        <dbReference type="ARBA" id="ARBA00022840"/>
    </source>
</evidence>
<sequence length="565" mass="63658">MFQSFQSILSMKEVESYSEKPRDPDVALAVSNGVFVWNVTNDKNNEKNLHIRNSLCRQCCPWYQNNIEEEVLLTPKVQSNNATPFLINIEIVLNKGNLVGVCGEVGSGKSSLLSAILGKMNKECGRVMIDGSLAYVSQQPWIMNATLKDNILFGTLAFYRHVLLMKILPSFQLVTQPKLVKEALIFWAVNDRVSMARAIYANRDIYLLDDPLSAVNNQVSNHIFDKAIRCALKGKTVLFYLDKCDEIIFMDCGRIAHRGRHVDLMSHNEQYVSLIRKFLNEDNENNLDQSSDDYGSADDAGSDEPAFLLDNRLMAKDEFIPITNGHLTKEEIVEKGTIPMSTYNTYIKLAGGYMFSSFVLFLFAVNGIASTMSSWWLAHWLNNGVVNASRTIGNETEYHPSIRAHPDIHYFEFIYGIFILIIIISSLMRSFFFIKASLSASNLLHSRLFSIVLKSPMSFFDTTPVGQLLNLFSRDLDETDCRLPPCNEALIQNMLALAVSVIFIAIVAPWFLIAVFILAVVLVLLSRVFRCGLRDLKRLDNVSRSSIYSHVAATISGLTRSDPCF</sequence>
<dbReference type="Gene3D" id="3.40.50.300">
    <property type="entry name" value="P-loop containing nucleotide triphosphate hydrolases"/>
    <property type="match status" value="2"/>
</dbReference>
<dbReference type="PROSITE" id="PS50893">
    <property type="entry name" value="ABC_TRANSPORTER_2"/>
    <property type="match status" value="1"/>
</dbReference>
<dbReference type="OrthoDB" id="6500128at2759"/>
<feature type="transmembrane region" description="Helical" evidence="8">
    <location>
        <begin position="413"/>
        <end position="434"/>
    </location>
</feature>
<dbReference type="AlphaFoldDB" id="A0A8J2S204"/>
<dbReference type="GO" id="GO:0016020">
    <property type="term" value="C:membrane"/>
    <property type="evidence" value="ECO:0007669"/>
    <property type="project" value="UniProtKB-SubCell"/>
</dbReference>
<keyword evidence="5" id="KW-0067">ATP-binding</keyword>
<evidence type="ECO:0000313" key="11">
    <source>
        <dbReference type="EMBL" id="CAH0113336.1"/>
    </source>
</evidence>
<dbReference type="Gene3D" id="1.20.1560.10">
    <property type="entry name" value="ABC transporter type 1, transmembrane domain"/>
    <property type="match status" value="1"/>
</dbReference>
<dbReference type="GO" id="GO:0005524">
    <property type="term" value="F:ATP binding"/>
    <property type="evidence" value="ECO:0007669"/>
    <property type="project" value="UniProtKB-KW"/>
</dbReference>
<dbReference type="InterPro" id="IPR003439">
    <property type="entry name" value="ABC_transporter-like_ATP-bd"/>
</dbReference>
<dbReference type="EMBL" id="CAKKLH010000337">
    <property type="protein sequence ID" value="CAH0113336.1"/>
    <property type="molecule type" value="Genomic_DNA"/>
</dbReference>
<feature type="transmembrane region" description="Helical" evidence="8">
    <location>
        <begin position="350"/>
        <end position="369"/>
    </location>
</feature>
<dbReference type="Proteomes" id="UP000789390">
    <property type="component" value="Unassembled WGS sequence"/>
</dbReference>
<organism evidence="11 12">
    <name type="scientific">Daphnia galeata</name>
    <dbReference type="NCBI Taxonomy" id="27404"/>
    <lineage>
        <taxon>Eukaryota</taxon>
        <taxon>Metazoa</taxon>
        <taxon>Ecdysozoa</taxon>
        <taxon>Arthropoda</taxon>
        <taxon>Crustacea</taxon>
        <taxon>Branchiopoda</taxon>
        <taxon>Diplostraca</taxon>
        <taxon>Cladocera</taxon>
        <taxon>Anomopoda</taxon>
        <taxon>Daphniidae</taxon>
        <taxon>Daphnia</taxon>
    </lineage>
</organism>
<evidence type="ECO:0000256" key="8">
    <source>
        <dbReference type="SAM" id="Phobius"/>
    </source>
</evidence>
<dbReference type="Pfam" id="PF00005">
    <property type="entry name" value="ABC_tran"/>
    <property type="match status" value="1"/>
</dbReference>
<dbReference type="InterPro" id="IPR003593">
    <property type="entry name" value="AAA+_ATPase"/>
</dbReference>
<dbReference type="PROSITE" id="PS50929">
    <property type="entry name" value="ABC_TM1F"/>
    <property type="match status" value="1"/>
</dbReference>
<evidence type="ECO:0000259" key="10">
    <source>
        <dbReference type="PROSITE" id="PS50929"/>
    </source>
</evidence>